<organism evidence="2 3">
    <name type="scientific">Aspergillus welwitschiae</name>
    <dbReference type="NCBI Taxonomy" id="1341132"/>
    <lineage>
        <taxon>Eukaryota</taxon>
        <taxon>Fungi</taxon>
        <taxon>Dikarya</taxon>
        <taxon>Ascomycota</taxon>
        <taxon>Pezizomycotina</taxon>
        <taxon>Eurotiomycetes</taxon>
        <taxon>Eurotiomycetidae</taxon>
        <taxon>Eurotiales</taxon>
        <taxon>Aspergillaceae</taxon>
        <taxon>Aspergillus</taxon>
        <taxon>Aspergillus subgen. Circumdati</taxon>
    </lineage>
</organism>
<proteinExistence type="predicted"/>
<name>A0A3F3Q6S8_9EURO</name>
<feature type="transmembrane region" description="Helical" evidence="1">
    <location>
        <begin position="15"/>
        <end position="35"/>
    </location>
</feature>
<evidence type="ECO:0000256" key="1">
    <source>
        <dbReference type="SAM" id="Phobius"/>
    </source>
</evidence>
<dbReference type="EMBL" id="KZ852042">
    <property type="protein sequence ID" value="RDH34819.1"/>
    <property type="molecule type" value="Genomic_DNA"/>
</dbReference>
<keyword evidence="1" id="KW-0472">Membrane</keyword>
<keyword evidence="1" id="KW-0812">Transmembrane</keyword>
<evidence type="ECO:0000313" key="3">
    <source>
        <dbReference type="Proteomes" id="UP000253729"/>
    </source>
</evidence>
<sequence length="69" mass="7647">MRTTLKGNQKLRGHIGFLFMFSVFQNQFLSFVSLARPSSDTRGLRSLVAALRNRGCDATTLSLDHACVS</sequence>
<accession>A0A3F3Q6S8</accession>
<reference evidence="2 3" key="1">
    <citation type="submission" date="2018-07" db="EMBL/GenBank/DDBJ databases">
        <title>The genomes of Aspergillus section Nigri reveals drivers in fungal speciation.</title>
        <authorList>
            <consortium name="DOE Joint Genome Institute"/>
            <person name="Vesth T.C."/>
            <person name="Nybo J."/>
            <person name="Theobald S."/>
            <person name="Brandl J."/>
            <person name="Frisvad J.C."/>
            <person name="Nielsen K.F."/>
            <person name="Lyhne E.K."/>
            <person name="Kogle M.E."/>
            <person name="Kuo A."/>
            <person name="Riley R."/>
            <person name="Clum A."/>
            <person name="Nolan M."/>
            <person name="Lipzen A."/>
            <person name="Salamov A."/>
            <person name="Henrissat B."/>
            <person name="Wiebenga A."/>
            <person name="De vries R.P."/>
            <person name="Grigoriev I.V."/>
            <person name="Mortensen U.H."/>
            <person name="Andersen M.R."/>
            <person name="Baker S.E."/>
        </authorList>
    </citation>
    <scope>NUCLEOTIDE SEQUENCE [LARGE SCALE GENOMIC DNA]</scope>
    <source>
        <strain evidence="2 3">CBS 139.54b</strain>
    </source>
</reference>
<protein>
    <submittedName>
        <fullName evidence="2">Uncharacterized protein</fullName>
    </submittedName>
</protein>
<dbReference type="Proteomes" id="UP000253729">
    <property type="component" value="Unassembled WGS sequence"/>
</dbReference>
<dbReference type="AlphaFoldDB" id="A0A3F3Q6S8"/>
<keyword evidence="1" id="KW-1133">Transmembrane helix</keyword>
<dbReference type="GeneID" id="38134081"/>
<gene>
    <name evidence="2" type="ORF">BDQ94DRAFT_140947</name>
</gene>
<evidence type="ECO:0000313" key="2">
    <source>
        <dbReference type="EMBL" id="RDH34819.1"/>
    </source>
</evidence>
<dbReference type="RefSeq" id="XP_026627841.1">
    <property type="nucleotide sequence ID" value="XM_026765725.1"/>
</dbReference>
<keyword evidence="3" id="KW-1185">Reference proteome</keyword>